<name>A0A7K6BBA2_UPUEP</name>
<evidence type="ECO:0000256" key="5">
    <source>
        <dbReference type="ARBA" id="ARBA00036066"/>
    </source>
</evidence>
<gene>
    <name evidence="10" type="primary">L2hgdh</name>
    <name evidence="10" type="ORF">UPUEPO_R13605</name>
</gene>
<evidence type="ECO:0000256" key="2">
    <source>
        <dbReference type="ARBA" id="ARBA00022630"/>
    </source>
</evidence>
<reference evidence="10 11" key="1">
    <citation type="submission" date="2019-09" db="EMBL/GenBank/DDBJ databases">
        <title>Bird 10,000 Genomes (B10K) Project - Family phase.</title>
        <authorList>
            <person name="Zhang G."/>
        </authorList>
    </citation>
    <scope>NUCLEOTIDE SEQUENCE [LARGE SCALE GENOMIC DNA]</scope>
    <source>
        <strain evidence="10">B10K-DU-012-37</strain>
    </source>
</reference>
<dbReference type="SUPFAM" id="SSF51905">
    <property type="entry name" value="FAD/NAD(P)-binding domain"/>
    <property type="match status" value="1"/>
</dbReference>
<evidence type="ECO:0000256" key="3">
    <source>
        <dbReference type="ARBA" id="ARBA00022827"/>
    </source>
</evidence>
<dbReference type="OrthoDB" id="498204at2759"/>
<dbReference type="InterPro" id="IPR006076">
    <property type="entry name" value="FAD-dep_OxRdtase"/>
</dbReference>
<evidence type="ECO:0000259" key="9">
    <source>
        <dbReference type="Pfam" id="PF01266"/>
    </source>
</evidence>
<feature type="domain" description="FAD dependent oxidoreductase" evidence="9">
    <location>
        <begin position="29"/>
        <end position="434"/>
    </location>
</feature>
<dbReference type="GO" id="GO:0047545">
    <property type="term" value="F:(S)-2-hydroxyglutarate dehydrogenase activity"/>
    <property type="evidence" value="ECO:0007669"/>
    <property type="project" value="UniProtKB-EC"/>
</dbReference>
<evidence type="ECO:0000256" key="1">
    <source>
        <dbReference type="ARBA" id="ARBA00001974"/>
    </source>
</evidence>
<dbReference type="PANTHER" id="PTHR43104:SF2">
    <property type="entry name" value="L-2-HYDROXYGLUTARATE DEHYDROGENASE, MITOCHONDRIAL"/>
    <property type="match status" value="1"/>
</dbReference>
<sequence>VAIALRVRARSAGAAGLWRAQRRQRSTFDVAVVGAGIVGLASARELGQRHPSLALAVLEKEKELAPHQSSHNSGVIHSGIYYTPGSLKAKLCVQGAALCYEYCDLKGIPYKRCGKLIVAVEQDEIPRLKALYERGLQNNVPGLRLIGAKEIQEKEPFCRGLMALDSPNTGIVDYKQVAQSYAEDFQEAGGSILTDFEVTNMEMAKESSSQSEAGLKYPVIVRNSKGEEIYCRHVVTCAGLHSDRLSEISGCSPEPRIVPFRGDYLVLKPEKCYMVKGNIYPVPNPRFPFLGVHFTPRMDGSVWLGPNAVLAFKREGYNLLDFSAGDFADAVTYSGLWKLVLRNLSPGLGEVYRALFLSAQVNQLQKFIPEVTVSDVWRGPSGVRAQALDSDGNLVDDFVFDGGSGEIGSRILHVRNAPSPAATSSLAIAKMIADEAKRRFEL</sequence>
<evidence type="ECO:0000313" key="10">
    <source>
        <dbReference type="EMBL" id="NWU99274.1"/>
    </source>
</evidence>
<organism evidence="10 11">
    <name type="scientific">Upupa epops</name>
    <name type="common">Eurasian hoopoe</name>
    <dbReference type="NCBI Taxonomy" id="57439"/>
    <lineage>
        <taxon>Eukaryota</taxon>
        <taxon>Metazoa</taxon>
        <taxon>Chordata</taxon>
        <taxon>Craniata</taxon>
        <taxon>Vertebrata</taxon>
        <taxon>Euteleostomi</taxon>
        <taxon>Archelosauria</taxon>
        <taxon>Archosauria</taxon>
        <taxon>Dinosauria</taxon>
        <taxon>Saurischia</taxon>
        <taxon>Theropoda</taxon>
        <taxon>Coelurosauria</taxon>
        <taxon>Aves</taxon>
        <taxon>Neognathae</taxon>
        <taxon>Neoaves</taxon>
        <taxon>Telluraves</taxon>
        <taxon>Coraciimorphae</taxon>
        <taxon>Bucerotiformes</taxon>
        <taxon>Upupidae</taxon>
        <taxon>Upupa</taxon>
    </lineage>
</organism>
<dbReference type="InterPro" id="IPR036188">
    <property type="entry name" value="FAD/NAD-bd_sf"/>
</dbReference>
<accession>A0A7K6BBA2</accession>
<dbReference type="EMBL" id="VZRI01011466">
    <property type="protein sequence ID" value="NWU99274.1"/>
    <property type="molecule type" value="Genomic_DNA"/>
</dbReference>
<protein>
    <recommendedName>
        <fullName evidence="8">L-2-hydroxyglutarate dehydrogenase, mitochondrial</fullName>
        <ecNumber evidence="7">1.1.99.2</ecNumber>
    </recommendedName>
</protein>
<dbReference type="Gene3D" id="3.50.50.60">
    <property type="entry name" value="FAD/NAD(P)-binding domain"/>
    <property type="match status" value="1"/>
</dbReference>
<comment type="catalytic activity">
    <reaction evidence="5">
        <text>(S)-2-hydroxyglutarate + A = 2-oxoglutarate + AH2</text>
        <dbReference type="Rhea" id="RHEA:21252"/>
        <dbReference type="ChEBI" id="CHEBI:13193"/>
        <dbReference type="ChEBI" id="CHEBI:16782"/>
        <dbReference type="ChEBI" id="CHEBI:16810"/>
        <dbReference type="ChEBI" id="CHEBI:17499"/>
        <dbReference type="EC" id="1.1.99.2"/>
    </reaction>
</comment>
<dbReference type="AlphaFoldDB" id="A0A7K6BBA2"/>
<evidence type="ECO:0000313" key="11">
    <source>
        <dbReference type="Proteomes" id="UP000544127"/>
    </source>
</evidence>
<comment type="cofactor">
    <cofactor evidence="1">
        <name>FAD</name>
        <dbReference type="ChEBI" id="CHEBI:57692"/>
    </cofactor>
</comment>
<dbReference type="Proteomes" id="UP000544127">
    <property type="component" value="Unassembled WGS sequence"/>
</dbReference>
<proteinExistence type="inferred from homology"/>
<evidence type="ECO:0000256" key="7">
    <source>
        <dbReference type="ARBA" id="ARBA00038878"/>
    </source>
</evidence>
<feature type="non-terminal residue" evidence="10">
    <location>
        <position position="442"/>
    </location>
</feature>
<keyword evidence="11" id="KW-1185">Reference proteome</keyword>
<evidence type="ECO:0000256" key="8">
    <source>
        <dbReference type="ARBA" id="ARBA00041137"/>
    </source>
</evidence>
<keyword evidence="2" id="KW-0285">Flavoprotein</keyword>
<evidence type="ECO:0000256" key="4">
    <source>
        <dbReference type="ARBA" id="ARBA00023002"/>
    </source>
</evidence>
<keyword evidence="3" id="KW-0274">FAD</keyword>
<comment type="caution">
    <text evidence="10">The sequence shown here is derived from an EMBL/GenBank/DDBJ whole genome shotgun (WGS) entry which is preliminary data.</text>
</comment>
<keyword evidence="4" id="KW-0560">Oxidoreductase</keyword>
<dbReference type="Gene3D" id="3.30.9.10">
    <property type="entry name" value="D-Amino Acid Oxidase, subunit A, domain 2"/>
    <property type="match status" value="1"/>
</dbReference>
<comment type="similarity">
    <text evidence="6">Belongs to the L2HGDH family.</text>
</comment>
<dbReference type="NCBIfam" id="NF008726">
    <property type="entry name" value="PRK11728.1"/>
    <property type="match status" value="1"/>
</dbReference>
<evidence type="ECO:0000256" key="6">
    <source>
        <dbReference type="ARBA" id="ARBA00037941"/>
    </source>
</evidence>
<dbReference type="Pfam" id="PF01266">
    <property type="entry name" value="DAO"/>
    <property type="match status" value="1"/>
</dbReference>
<dbReference type="EC" id="1.1.99.2" evidence="7"/>
<dbReference type="PANTHER" id="PTHR43104">
    <property type="entry name" value="L-2-HYDROXYGLUTARATE DEHYDROGENASE, MITOCHONDRIAL"/>
    <property type="match status" value="1"/>
</dbReference>
<feature type="non-terminal residue" evidence="10">
    <location>
        <position position="1"/>
    </location>
</feature>